<evidence type="ECO:0000313" key="2">
    <source>
        <dbReference type="EMBL" id="CAB1368305.1"/>
    </source>
</evidence>
<dbReference type="OrthoDB" id="8428218at2"/>
<keyword evidence="3" id="KW-1185">Reference proteome</keyword>
<feature type="region of interest" description="Disordered" evidence="1">
    <location>
        <begin position="327"/>
        <end position="374"/>
    </location>
</feature>
<evidence type="ECO:0000256" key="1">
    <source>
        <dbReference type="SAM" id="MobiDB-lite"/>
    </source>
</evidence>
<dbReference type="RefSeq" id="WP_145772341.1">
    <property type="nucleotide sequence ID" value="NZ_LR778301.1"/>
</dbReference>
<organism evidence="2 3">
    <name type="scientific">Denitratisoma oestradiolicum</name>
    <dbReference type="NCBI Taxonomy" id="311182"/>
    <lineage>
        <taxon>Bacteria</taxon>
        <taxon>Pseudomonadati</taxon>
        <taxon>Pseudomonadota</taxon>
        <taxon>Betaproteobacteria</taxon>
        <taxon>Nitrosomonadales</taxon>
        <taxon>Sterolibacteriaceae</taxon>
        <taxon>Denitratisoma</taxon>
    </lineage>
</organism>
<protein>
    <submittedName>
        <fullName evidence="2">Uncharacterized protein</fullName>
    </submittedName>
</protein>
<dbReference type="KEGG" id="doe:DENOEST_1140"/>
<dbReference type="EMBL" id="LR778301">
    <property type="protein sequence ID" value="CAB1368305.1"/>
    <property type="molecule type" value="Genomic_DNA"/>
</dbReference>
<dbReference type="NCBIfam" id="NF040700">
    <property type="entry name" value="VPA1262_N_dom"/>
    <property type="match status" value="1"/>
</dbReference>
<evidence type="ECO:0000313" key="3">
    <source>
        <dbReference type="Proteomes" id="UP000515733"/>
    </source>
</evidence>
<proteinExistence type="predicted"/>
<feature type="compositionally biased region" description="Basic and acidic residues" evidence="1">
    <location>
        <begin position="599"/>
        <end position="613"/>
    </location>
</feature>
<feature type="region of interest" description="Disordered" evidence="1">
    <location>
        <begin position="592"/>
        <end position="613"/>
    </location>
</feature>
<feature type="compositionally biased region" description="Polar residues" evidence="1">
    <location>
        <begin position="355"/>
        <end position="368"/>
    </location>
</feature>
<gene>
    <name evidence="2" type="ORF">DENOEST_1140</name>
</gene>
<reference evidence="2 3" key="1">
    <citation type="submission" date="2020-03" db="EMBL/GenBank/DDBJ databases">
        <authorList>
            <consortium name="Genoscope - CEA"/>
            <person name="William W."/>
        </authorList>
    </citation>
    <scope>NUCLEOTIDE SEQUENCE [LARGE SCALE GENOMIC DNA]</scope>
    <source>
        <strain evidence="3">DSM 16959</strain>
    </source>
</reference>
<dbReference type="NCBIfam" id="NF040699">
    <property type="entry name" value="VPA1262_fam"/>
    <property type="match status" value="1"/>
</dbReference>
<name>A0A6S6XU41_9PROT</name>
<accession>A0A6S6XU41</accession>
<dbReference type="Proteomes" id="UP000515733">
    <property type="component" value="Chromosome"/>
</dbReference>
<sequence>MAQNLDVVTSDTRMDRLVGEHEKPCAMHIWLLQLRKDSLVESRVLYGHIAPSTYRNDAWSAPREDAFKQAGPTTSLQVLRISLFSYARTIRALLGRLLSGTTLEAASDELQLKLSSHDCSRFGNVRLGQQSTLRPTLHLPSRDYYQGTSLRLSPMNFASADSSAITNLEKSGIFHVGTEPDRDIAKYCVNVLERETGMKFSDIDSWRLGDIELLVYPSLDDDERPQFNIDGDASSICVVLTSPMSGPESELQVRIRLLNDGGCFHTHIASLPPNTTFPARIVCKLPPAAHRIVDACEVDIDAIYPKTGQSHACMRWGNHLVDGANISPRAAGDDTGTSNDWLYRTPEQYNKPGGQASQEPLTGDTPVSPNDREHSANSWVAANRRNVFVMTHLLPRDSMGFHVKHSKEEQIGRLEFVEWLRELFSHHRSAQITWLDPSMDDIGINLVNQYGVHGSHYLVLTEYPEEAPLTDWTVRLLHDWGMGPEPKALPESRIDHLKSACRKWASSPHGVRLRVIGIPSGEIHDRIILIRDTQLKPVAGYYLSNSLQRENENLPLVITAIPDAVLRNVTSYIDDMIARAFTTAGTKEGGNPNPVIFDSVEHGTSKPKKLMEA</sequence>
<dbReference type="AlphaFoldDB" id="A0A6S6XU41"/>